<evidence type="ECO:0000256" key="4">
    <source>
        <dbReference type="HAMAP-Rule" id="MF_00198"/>
    </source>
</evidence>
<name>L0EGW7_THECK</name>
<dbReference type="GO" id="GO:0004766">
    <property type="term" value="F:spermidine synthase activity"/>
    <property type="evidence" value="ECO:0007669"/>
    <property type="project" value="UniProtKB-UniRule"/>
</dbReference>
<dbReference type="UniPathway" id="UPA00248">
    <property type="reaction ID" value="UER00314"/>
</dbReference>
<dbReference type="Gene3D" id="2.30.140.10">
    <property type="entry name" value="Spermidine synthase, tetramerisation domain"/>
    <property type="match status" value="1"/>
</dbReference>
<dbReference type="InterPro" id="IPR037163">
    <property type="entry name" value="Spermidine_synt_N_sf"/>
</dbReference>
<dbReference type="InterPro" id="IPR035246">
    <property type="entry name" value="Spermidine_synt_N"/>
</dbReference>
<dbReference type="KEGG" id="tco:Theco_2981"/>
<dbReference type="GO" id="GO:0008295">
    <property type="term" value="P:spermidine biosynthetic process"/>
    <property type="evidence" value="ECO:0007669"/>
    <property type="project" value="UniProtKB-UniRule"/>
</dbReference>
<comment type="catalytic activity">
    <reaction evidence="4 7">
        <text>S-adenosyl 3-(methylsulfanyl)propylamine + putrescine = S-methyl-5'-thioadenosine + spermidine + H(+)</text>
        <dbReference type="Rhea" id="RHEA:12721"/>
        <dbReference type="ChEBI" id="CHEBI:15378"/>
        <dbReference type="ChEBI" id="CHEBI:17509"/>
        <dbReference type="ChEBI" id="CHEBI:57443"/>
        <dbReference type="ChEBI" id="CHEBI:57834"/>
        <dbReference type="ChEBI" id="CHEBI:326268"/>
        <dbReference type="EC" id="2.5.1.16"/>
    </reaction>
</comment>
<dbReference type="eggNOG" id="COG0421">
    <property type="taxonomic scope" value="Bacteria"/>
</dbReference>
<evidence type="ECO:0000313" key="10">
    <source>
        <dbReference type="Proteomes" id="UP000010795"/>
    </source>
</evidence>
<dbReference type="STRING" id="717605.Theco_2981"/>
<dbReference type="PROSITE" id="PS01330">
    <property type="entry name" value="PABS_1"/>
    <property type="match status" value="1"/>
</dbReference>
<evidence type="ECO:0000256" key="3">
    <source>
        <dbReference type="ARBA" id="ARBA00023115"/>
    </source>
</evidence>
<evidence type="ECO:0000256" key="1">
    <source>
        <dbReference type="ARBA" id="ARBA00007867"/>
    </source>
</evidence>
<keyword evidence="10" id="KW-1185">Reference proteome</keyword>
<evidence type="ECO:0000256" key="6">
    <source>
        <dbReference type="RuleBase" id="RU003836"/>
    </source>
</evidence>
<feature type="binding site" evidence="4">
    <location>
        <position position="43"/>
    </location>
    <ligand>
        <name>S-methyl-5'-thioadenosine</name>
        <dbReference type="ChEBI" id="CHEBI:17509"/>
    </ligand>
</feature>
<dbReference type="Gene3D" id="3.40.50.150">
    <property type="entry name" value="Vaccinia Virus protein VP39"/>
    <property type="match status" value="1"/>
</dbReference>
<comment type="subunit">
    <text evidence="4">Homodimer or homotetramer.</text>
</comment>
<dbReference type="NCBIfam" id="NF002010">
    <property type="entry name" value="PRK00811.1"/>
    <property type="match status" value="1"/>
</dbReference>
<dbReference type="PROSITE" id="PS51006">
    <property type="entry name" value="PABS_2"/>
    <property type="match status" value="1"/>
</dbReference>
<dbReference type="Proteomes" id="UP000010795">
    <property type="component" value="Chromosome"/>
</dbReference>
<dbReference type="InterPro" id="IPR030374">
    <property type="entry name" value="PABS"/>
</dbReference>
<proteinExistence type="inferred from homology"/>
<dbReference type="SUPFAM" id="SSF53335">
    <property type="entry name" value="S-adenosyl-L-methionine-dependent methyltransferases"/>
    <property type="match status" value="1"/>
</dbReference>
<feature type="binding site" evidence="4">
    <location>
        <position position="118"/>
    </location>
    <ligand>
        <name>S-methyl-5'-thioadenosine</name>
        <dbReference type="ChEBI" id="CHEBI:17509"/>
    </ligand>
</feature>
<feature type="binding site" evidence="4">
    <location>
        <position position="175"/>
    </location>
    <ligand>
        <name>S-methyl-5'-thioadenosine</name>
        <dbReference type="ChEBI" id="CHEBI:17509"/>
    </ligand>
</feature>
<dbReference type="EC" id="2.5.1.16" evidence="4"/>
<comment type="caution">
    <text evidence="4">Lacks conserved residue(s) required for the propagation of feature annotation.</text>
</comment>
<reference evidence="10" key="1">
    <citation type="submission" date="2012-01" db="EMBL/GenBank/DDBJ databases">
        <title>Complete sequence of chromosome of Thermobacillus composti KWC4.</title>
        <authorList>
            <person name="Lucas S."/>
            <person name="Han J."/>
            <person name="Lapidus A."/>
            <person name="Cheng J.-F."/>
            <person name="Goodwin L."/>
            <person name="Pitluck S."/>
            <person name="Peters L."/>
            <person name="Ovchinnikova G."/>
            <person name="Teshima H."/>
            <person name="Detter J.C."/>
            <person name="Han C."/>
            <person name="Tapia R."/>
            <person name="Land M."/>
            <person name="Hauser L."/>
            <person name="Kyrpides N."/>
            <person name="Ivanova N."/>
            <person name="Pagani I."/>
            <person name="Anderson I."/>
            <person name="Woyke T."/>
        </authorList>
    </citation>
    <scope>NUCLEOTIDE SEQUENCE [LARGE SCALE GENOMIC DNA]</scope>
    <source>
        <strain evidence="10">DSM 18247 / JCM 13945 / KWC4</strain>
    </source>
</reference>
<accession>L0EGW7</accession>
<evidence type="ECO:0000259" key="8">
    <source>
        <dbReference type="PROSITE" id="PS51006"/>
    </source>
</evidence>
<dbReference type="NCBIfam" id="TIGR00417">
    <property type="entry name" value="speE"/>
    <property type="match status" value="1"/>
</dbReference>
<dbReference type="PANTHER" id="PTHR11558">
    <property type="entry name" value="SPERMIDINE/SPERMINE SYNTHASE"/>
    <property type="match status" value="1"/>
</dbReference>
<dbReference type="CDD" id="cd02440">
    <property type="entry name" value="AdoMet_MTases"/>
    <property type="match status" value="1"/>
</dbReference>
<dbReference type="InterPro" id="IPR030373">
    <property type="entry name" value="PABS_CS"/>
</dbReference>
<organism evidence="9 10">
    <name type="scientific">Thermobacillus composti (strain DSM 18247 / JCM 13945 / KWC4)</name>
    <dbReference type="NCBI Taxonomy" id="717605"/>
    <lineage>
        <taxon>Bacteria</taxon>
        <taxon>Bacillati</taxon>
        <taxon>Bacillota</taxon>
        <taxon>Bacilli</taxon>
        <taxon>Bacillales</taxon>
        <taxon>Paenibacillaceae</taxon>
        <taxon>Thermobacillus</taxon>
    </lineage>
</organism>
<dbReference type="InterPro" id="IPR029063">
    <property type="entry name" value="SAM-dependent_MTases_sf"/>
</dbReference>
<feature type="binding site" evidence="4">
    <location>
        <begin position="150"/>
        <end position="151"/>
    </location>
    <ligand>
        <name>S-methyl-5'-thioadenosine</name>
        <dbReference type="ChEBI" id="CHEBI:17509"/>
    </ligand>
</feature>
<keyword evidence="3 4" id="KW-0620">Polyamine biosynthesis</keyword>
<gene>
    <name evidence="4" type="primary">speE</name>
    <name evidence="9" type="ordered locus">Theco_2981</name>
</gene>
<dbReference type="GO" id="GO:0005829">
    <property type="term" value="C:cytosol"/>
    <property type="evidence" value="ECO:0007669"/>
    <property type="project" value="TreeGrafter"/>
</dbReference>
<dbReference type="InterPro" id="IPR001045">
    <property type="entry name" value="Spermi_synthase"/>
</dbReference>
<dbReference type="EMBL" id="CP003255">
    <property type="protein sequence ID" value="AGA59042.1"/>
    <property type="molecule type" value="Genomic_DNA"/>
</dbReference>
<feature type="active site" description="Proton acceptor" evidence="4 5">
    <location>
        <position position="168"/>
    </location>
</feature>
<comment type="pathway">
    <text evidence="4">Amine and polyamine biosynthesis; spermidine biosynthesis; spermidine from putrescine: step 1/1.</text>
</comment>
<dbReference type="HAMAP" id="MF_00198">
    <property type="entry name" value="Spermidine_synth"/>
    <property type="match status" value="1"/>
</dbReference>
<keyword evidence="4 7" id="KW-0745">Spermidine biosynthesis</keyword>
<evidence type="ECO:0000256" key="5">
    <source>
        <dbReference type="PROSITE-ProRule" id="PRU00354"/>
    </source>
</evidence>
<feature type="binding site" evidence="4">
    <location>
        <position position="98"/>
    </location>
    <ligand>
        <name>spermidine</name>
        <dbReference type="ChEBI" id="CHEBI:57834"/>
    </ligand>
</feature>
<dbReference type="Pfam" id="PF01564">
    <property type="entry name" value="Spermine_synth"/>
    <property type="match status" value="1"/>
</dbReference>
<evidence type="ECO:0000313" key="9">
    <source>
        <dbReference type="EMBL" id="AGA59042.1"/>
    </source>
</evidence>
<dbReference type="Pfam" id="PF17284">
    <property type="entry name" value="Spermine_synt_N"/>
    <property type="match status" value="1"/>
</dbReference>
<protein>
    <recommendedName>
        <fullName evidence="4">Polyamine aminopropyltransferase</fullName>
    </recommendedName>
    <alternativeName>
        <fullName evidence="4">Putrescine aminopropyltransferase</fullName>
        <shortName evidence="4">PAPT</shortName>
    </alternativeName>
    <alternativeName>
        <fullName evidence="4">Spermidine synthase</fullName>
        <shortName evidence="4">SPDS</shortName>
        <shortName evidence="4">SPDSY</shortName>
        <ecNumber evidence="4">2.5.1.16</ecNumber>
    </alternativeName>
</protein>
<dbReference type="AlphaFoldDB" id="L0EGW7"/>
<evidence type="ECO:0000256" key="2">
    <source>
        <dbReference type="ARBA" id="ARBA00022679"/>
    </source>
</evidence>
<feature type="domain" description="PABS" evidence="8">
    <location>
        <begin position="14"/>
        <end position="248"/>
    </location>
</feature>
<comment type="function">
    <text evidence="4">Catalyzes the irreversible transfer of a propylamine group from the amino donor S-adenosylmethioninamine (decarboxy-AdoMet) to putrescine (1,4-diaminobutane) to yield spermidine.</text>
</comment>
<evidence type="ECO:0000256" key="7">
    <source>
        <dbReference type="RuleBase" id="RU003837"/>
    </source>
</evidence>
<dbReference type="HOGENOM" id="CLU_048199_0_0_9"/>
<sequence>MNKQHLYLQRSQDMLWLTEDEQDNLKISYRIRDVLFEEQSPFQHVMVLDSYDFGPMLVLDGVVQTTSADGYIYNEMLAHMPLSVHPAPRRVLIIGGGDCGVAKEAAKYDAVETIDLVEIDEAVVRACRRYMPDVSGGEHPDPRIRHHYTDGVEFVRNKQGEYDVIIVDSSDPVGPAEQLFSTEFYRDLHHALNEGGLMVCQSQSPIFHQDVMMRSYERIGRLFADTRMFTAVVPTYPGGLWSFTIGSKRPLPAPEDIRFDKEARYVTENVLRASFALPAFLEKLIAERSAQ</sequence>
<dbReference type="PANTHER" id="PTHR11558:SF11">
    <property type="entry name" value="SPERMIDINE SYNTHASE"/>
    <property type="match status" value="1"/>
</dbReference>
<feature type="binding site" evidence="4">
    <location>
        <begin position="168"/>
        <end position="171"/>
    </location>
    <ligand>
        <name>spermidine</name>
        <dbReference type="ChEBI" id="CHEBI:57834"/>
    </ligand>
</feature>
<keyword evidence="2 4" id="KW-0808">Transferase</keyword>
<comment type="similarity">
    <text evidence="1 4 6">Belongs to the spermidine/spermine synthase family.</text>
</comment>